<dbReference type="PANTHER" id="PTHR45661">
    <property type="entry name" value="SURFACE ANTIGEN"/>
    <property type="match status" value="1"/>
</dbReference>
<accession>A0A8B2YXW9</accession>
<dbReference type="InterPro" id="IPR026906">
    <property type="entry name" value="LRR_5"/>
</dbReference>
<dbReference type="InterPro" id="IPR032675">
    <property type="entry name" value="LRR_dom_sf"/>
</dbReference>
<dbReference type="Gene3D" id="3.80.10.10">
    <property type="entry name" value="Ribonuclease Inhibitor"/>
    <property type="match status" value="2"/>
</dbReference>
<feature type="signal peptide" evidence="2">
    <location>
        <begin position="1"/>
        <end position="27"/>
    </location>
</feature>
<dbReference type="Pfam" id="PF13306">
    <property type="entry name" value="LRR_5"/>
    <property type="match status" value="1"/>
</dbReference>
<gene>
    <name evidence="3" type="ORF">DXD40_12740</name>
</gene>
<keyword evidence="2" id="KW-0732">Signal</keyword>
<dbReference type="EMBL" id="QSPV01000010">
    <property type="protein sequence ID" value="RGJ92532.1"/>
    <property type="molecule type" value="Genomic_DNA"/>
</dbReference>
<dbReference type="RefSeq" id="WP_117689176.1">
    <property type="nucleotide sequence ID" value="NZ_QSPV01000010.1"/>
</dbReference>
<protein>
    <submittedName>
        <fullName evidence="3">Leucine-rich repeat domain-containing protein</fullName>
    </submittedName>
</protein>
<dbReference type="AlphaFoldDB" id="A0A8B2YXW9"/>
<organism evidence="3 4">
    <name type="scientific">Bacteroides uniformis</name>
    <dbReference type="NCBI Taxonomy" id="820"/>
    <lineage>
        <taxon>Bacteria</taxon>
        <taxon>Pseudomonadati</taxon>
        <taxon>Bacteroidota</taxon>
        <taxon>Bacteroidia</taxon>
        <taxon>Bacteroidales</taxon>
        <taxon>Bacteroidaceae</taxon>
        <taxon>Bacteroides</taxon>
    </lineage>
</organism>
<feature type="compositionally biased region" description="Polar residues" evidence="1">
    <location>
        <begin position="78"/>
        <end position="87"/>
    </location>
</feature>
<sequence length="803" mass="84823">MKTRNHLRRTLLLPTLLLALLPPCACTDDICPDTAPLPGADSEATASLIGQPIQIGCIATSVEQQSPMAGEGGGQTRADGTTGTPATETGFPKVGTTITVFMTVPVRSSSAADGSSAEVRYSHANYTCTSVSTDGGTQAVTSATWQPTDPANLLRWEKDAAAYYFAAISPAIEMQPLEALTYTGSDGNSGGSYALQTGEAFTFQLPQAFTPENYAYWEQLRTSGLAVRIPQPTADPIPLQMQRALVKVDIFSTASAAVLLKAPAKAVFCAYTGGVTALREAPIVSNSTDGIHSYLFVDKLTDTRSVTTLSRDGAAVHRALMIPTYHQYSPDYLPPNGPTCSEAGGNGALSFLTDKVYSAGGSIGSSSETGSVTGGTTGNRFYLPGKYLQVSDGSTDIKGTAPENILLLDGTEASYNAVKSRLEAINAAGSSSPPTLVSKLFISGSVPEGMDQSELLGLLGSSHNYVQNLYMEPVKEVPTNWYLFTNGNSTLQSINLPQATKIGYNAFNKCTGLTSIDLPKVTEIGNRAFAGCTGLTSINLPQVTKIGYNTLQGCTGLTSIDLSQVTKIGNGTFVNCTSLTNIDLSQATDIGENAFWNCTALTSIDLPQVTDIGENAFWNCTALTSIDLPQVTDIGVSAFWSCTGLTSIDLPQAIGIGERAFQDCTALASIDLPKVTNIGIGAFVGCGKLASIYLPQVTDIREDAFFGCTGLKSIVLSGTGTENSFALPTCDTTYGLGSQNFSPENLFLTGVTELTDEQITQCRNWGNKTWANIYYNYKGSPSLAEATIEELTNPDNYTKVTDK</sequence>
<name>A0A8B2YXW9_BACUN</name>
<proteinExistence type="predicted"/>
<dbReference type="Proteomes" id="UP000260844">
    <property type="component" value="Unassembled WGS sequence"/>
</dbReference>
<dbReference type="PANTHER" id="PTHR45661:SF3">
    <property type="entry name" value="IG-LIKE DOMAIN-CONTAINING PROTEIN"/>
    <property type="match status" value="1"/>
</dbReference>
<evidence type="ECO:0000313" key="4">
    <source>
        <dbReference type="Proteomes" id="UP000260844"/>
    </source>
</evidence>
<evidence type="ECO:0000313" key="3">
    <source>
        <dbReference type="EMBL" id="RGJ92532.1"/>
    </source>
</evidence>
<feature type="chain" id="PRO_5032893711" evidence="2">
    <location>
        <begin position="28"/>
        <end position="803"/>
    </location>
</feature>
<feature type="region of interest" description="Disordered" evidence="1">
    <location>
        <begin position="65"/>
        <end position="90"/>
    </location>
</feature>
<evidence type="ECO:0000256" key="1">
    <source>
        <dbReference type="SAM" id="MobiDB-lite"/>
    </source>
</evidence>
<evidence type="ECO:0000256" key="2">
    <source>
        <dbReference type="SAM" id="SignalP"/>
    </source>
</evidence>
<comment type="caution">
    <text evidence="3">The sequence shown here is derived from an EMBL/GenBank/DDBJ whole genome shotgun (WGS) entry which is preliminary data.</text>
</comment>
<dbReference type="SUPFAM" id="SSF52058">
    <property type="entry name" value="L domain-like"/>
    <property type="match status" value="1"/>
</dbReference>
<reference evidence="3 4" key="1">
    <citation type="submission" date="2018-08" db="EMBL/GenBank/DDBJ databases">
        <title>A genome reference for cultivated species of the human gut microbiota.</title>
        <authorList>
            <person name="Zou Y."/>
            <person name="Xue W."/>
            <person name="Luo G."/>
        </authorList>
    </citation>
    <scope>NUCLEOTIDE SEQUENCE [LARGE SCALE GENOMIC DNA]</scope>
    <source>
        <strain evidence="3 4">TM04-30</strain>
    </source>
</reference>
<dbReference type="InterPro" id="IPR053139">
    <property type="entry name" value="Surface_bspA-like"/>
</dbReference>